<evidence type="ECO:0000313" key="2">
    <source>
        <dbReference type="EMBL" id="MPL81383.1"/>
    </source>
</evidence>
<dbReference type="EMBL" id="VSSQ01000149">
    <property type="protein sequence ID" value="MPL81383.1"/>
    <property type="molecule type" value="Genomic_DNA"/>
</dbReference>
<sequence>METTRKYTIGDAELVAEILEGEVLQLDEVGTTHVHGHGGGGSVSNGSGHMSDVRISSHTSWETKVWVNHNGKEVQWGFPGSLAFRPGHRIAICEVSDGKEHLTCFVKNTTTDAEWVISGVHGDIFKTFDINKGSRGWVFLILAVLSFLAFLLNLVTAFSVPAFVTPFIGLIVCTLFSYLSLFERRRKIVEEITNMINDIKKIMPVT</sequence>
<feature type="transmembrane region" description="Helical" evidence="1">
    <location>
        <begin position="162"/>
        <end position="182"/>
    </location>
</feature>
<feature type="transmembrane region" description="Helical" evidence="1">
    <location>
        <begin position="136"/>
        <end position="156"/>
    </location>
</feature>
<keyword evidence="1" id="KW-0472">Membrane</keyword>
<keyword evidence="1" id="KW-1133">Transmembrane helix</keyword>
<dbReference type="AlphaFoldDB" id="A0A644URR0"/>
<reference evidence="2" key="1">
    <citation type="submission" date="2019-08" db="EMBL/GenBank/DDBJ databases">
        <authorList>
            <person name="Kucharzyk K."/>
            <person name="Murdoch R.W."/>
            <person name="Higgins S."/>
            <person name="Loffler F."/>
        </authorList>
    </citation>
    <scope>NUCLEOTIDE SEQUENCE</scope>
</reference>
<organism evidence="2">
    <name type="scientific">bioreactor metagenome</name>
    <dbReference type="NCBI Taxonomy" id="1076179"/>
    <lineage>
        <taxon>unclassified sequences</taxon>
        <taxon>metagenomes</taxon>
        <taxon>ecological metagenomes</taxon>
    </lineage>
</organism>
<accession>A0A644URR0</accession>
<keyword evidence="1" id="KW-0812">Transmembrane</keyword>
<evidence type="ECO:0000256" key="1">
    <source>
        <dbReference type="SAM" id="Phobius"/>
    </source>
</evidence>
<comment type="caution">
    <text evidence="2">The sequence shown here is derived from an EMBL/GenBank/DDBJ whole genome shotgun (WGS) entry which is preliminary data.</text>
</comment>
<name>A0A644URR0_9ZZZZ</name>
<gene>
    <name evidence="2" type="ORF">SDC9_27300</name>
</gene>
<proteinExistence type="predicted"/>
<protein>
    <submittedName>
        <fullName evidence="2">Uncharacterized protein</fullName>
    </submittedName>
</protein>